<evidence type="ECO:0000313" key="1">
    <source>
        <dbReference type="EMBL" id="KAI7740776.1"/>
    </source>
</evidence>
<sequence length="66" mass="7234">MKNSYDTISGVRFAVNPSDLTSIEHRYEATCLNDQARLVFTTLTVVLKHLDSSLITSLPTGGASNY</sequence>
<evidence type="ECO:0000313" key="2">
    <source>
        <dbReference type="Proteomes" id="UP001206925"/>
    </source>
</evidence>
<dbReference type="EMBL" id="JAMZMK010008349">
    <property type="protein sequence ID" value="KAI7740776.1"/>
    <property type="molecule type" value="Genomic_DNA"/>
</dbReference>
<dbReference type="AlphaFoldDB" id="A0AAD5CF72"/>
<proteinExistence type="predicted"/>
<dbReference type="Proteomes" id="UP001206925">
    <property type="component" value="Unassembled WGS sequence"/>
</dbReference>
<name>A0AAD5CF72_AMBAR</name>
<accession>A0AAD5CF72</accession>
<organism evidence="1 2">
    <name type="scientific">Ambrosia artemisiifolia</name>
    <name type="common">Common ragweed</name>
    <dbReference type="NCBI Taxonomy" id="4212"/>
    <lineage>
        <taxon>Eukaryota</taxon>
        <taxon>Viridiplantae</taxon>
        <taxon>Streptophyta</taxon>
        <taxon>Embryophyta</taxon>
        <taxon>Tracheophyta</taxon>
        <taxon>Spermatophyta</taxon>
        <taxon>Magnoliopsida</taxon>
        <taxon>eudicotyledons</taxon>
        <taxon>Gunneridae</taxon>
        <taxon>Pentapetalae</taxon>
        <taxon>asterids</taxon>
        <taxon>campanulids</taxon>
        <taxon>Asterales</taxon>
        <taxon>Asteraceae</taxon>
        <taxon>Asteroideae</taxon>
        <taxon>Heliantheae alliance</taxon>
        <taxon>Heliantheae</taxon>
        <taxon>Ambrosia</taxon>
    </lineage>
</organism>
<protein>
    <submittedName>
        <fullName evidence="1">Uncharacterized protein</fullName>
    </submittedName>
</protein>
<gene>
    <name evidence="1" type="ORF">M8C21_001209</name>
</gene>
<comment type="caution">
    <text evidence="1">The sequence shown here is derived from an EMBL/GenBank/DDBJ whole genome shotgun (WGS) entry which is preliminary data.</text>
</comment>
<keyword evidence="2" id="KW-1185">Reference proteome</keyword>
<reference evidence="1" key="1">
    <citation type="submission" date="2022-06" db="EMBL/GenBank/DDBJ databases">
        <title>Uncovering the hologenomic basis of an extraordinary plant invasion.</title>
        <authorList>
            <person name="Bieker V.C."/>
            <person name="Martin M.D."/>
            <person name="Gilbert T."/>
            <person name="Hodgins K."/>
            <person name="Battlay P."/>
            <person name="Petersen B."/>
            <person name="Wilson J."/>
        </authorList>
    </citation>
    <scope>NUCLEOTIDE SEQUENCE</scope>
    <source>
        <strain evidence="1">AA19_3_7</strain>
        <tissue evidence="1">Leaf</tissue>
    </source>
</reference>